<dbReference type="SMART" id="SM00827">
    <property type="entry name" value="PKS_AT"/>
    <property type="match status" value="1"/>
</dbReference>
<dbReference type="SUPFAM" id="SSF53474">
    <property type="entry name" value="alpha/beta-Hydrolases"/>
    <property type="match status" value="1"/>
</dbReference>
<dbReference type="SUPFAM" id="SSF53901">
    <property type="entry name" value="Thiolase-like"/>
    <property type="match status" value="1"/>
</dbReference>
<dbReference type="EMBL" id="CAACVI010000005">
    <property type="protein sequence ID" value="VEN73212.1"/>
    <property type="molecule type" value="Genomic_DNA"/>
</dbReference>
<accession>A0A484HHS2</accession>
<evidence type="ECO:0000256" key="11">
    <source>
        <dbReference type="ARBA" id="ARBA00050973"/>
    </source>
</evidence>
<evidence type="ECO:0000256" key="12">
    <source>
        <dbReference type="ARBA" id="ARBA00051971"/>
    </source>
</evidence>
<dbReference type="Pfam" id="PF00698">
    <property type="entry name" value="Acyl_transf_1"/>
    <property type="match status" value="1"/>
</dbReference>
<keyword evidence="3" id="KW-0596">Phosphopantetheine</keyword>
<dbReference type="Gene3D" id="3.40.366.10">
    <property type="entry name" value="Malonyl-Coenzyme A Acyl Carrier Protein, domain 2"/>
    <property type="match status" value="1"/>
</dbReference>
<evidence type="ECO:0000256" key="2">
    <source>
        <dbReference type="ARBA" id="ARBA00001957"/>
    </source>
</evidence>
<evidence type="ECO:0000256" key="5">
    <source>
        <dbReference type="ARBA" id="ARBA00022679"/>
    </source>
</evidence>
<comment type="catalytic activity">
    <reaction evidence="11">
        <text>17-(4-hydroxyphenyl)heptadecanoyl-[(phenol)carboxyphthiodiolenone synthase] + 2 (S)-methylmalonyl-CoA + 3 malonyl-CoA + 5 NADPH + 10 H(+) = C35-(phenol)carboxyphthiodiolenone-[(phenol)carboxyphthiodiolenone synthase] + 5 CO2 + 5 NADP(+) + 5 CoA + 2 H2O</text>
        <dbReference type="Rhea" id="RHEA:57756"/>
        <dbReference type="Rhea" id="RHEA-COMP:14272"/>
        <dbReference type="Rhea" id="RHEA-COMP:14989"/>
        <dbReference type="ChEBI" id="CHEBI:15377"/>
        <dbReference type="ChEBI" id="CHEBI:15378"/>
        <dbReference type="ChEBI" id="CHEBI:16526"/>
        <dbReference type="ChEBI" id="CHEBI:57287"/>
        <dbReference type="ChEBI" id="CHEBI:57327"/>
        <dbReference type="ChEBI" id="CHEBI:57384"/>
        <dbReference type="ChEBI" id="CHEBI:57783"/>
        <dbReference type="ChEBI" id="CHEBI:58349"/>
        <dbReference type="ChEBI" id="CHEBI:133300"/>
        <dbReference type="ChEBI" id="CHEBI:142259"/>
        <dbReference type="EC" id="2.3.1.292"/>
    </reaction>
</comment>
<dbReference type="PANTHER" id="PTHR43775:SF51">
    <property type="entry name" value="INACTIVE PHENOLPHTHIOCEROL SYNTHESIS POLYKETIDE SYNTHASE TYPE I PKS1-RELATED"/>
    <property type="match status" value="1"/>
</dbReference>
<evidence type="ECO:0000313" key="23">
    <source>
        <dbReference type="EMBL" id="VEN73212.1"/>
    </source>
</evidence>
<dbReference type="InterPro" id="IPR016039">
    <property type="entry name" value="Thiolase-like"/>
</dbReference>
<dbReference type="FunFam" id="1.10.1200.10:FF:000005">
    <property type="entry name" value="Nonribosomal peptide synthetase 1"/>
    <property type="match status" value="1"/>
</dbReference>
<dbReference type="PANTHER" id="PTHR43775">
    <property type="entry name" value="FATTY ACID SYNTHASE"/>
    <property type="match status" value="1"/>
</dbReference>
<dbReference type="GO" id="GO:0034081">
    <property type="term" value="C:polyketide synthase complex"/>
    <property type="evidence" value="ECO:0007669"/>
    <property type="project" value="UniProtKB-ARBA"/>
</dbReference>
<keyword evidence="4" id="KW-0597">Phosphoprotein</keyword>
<evidence type="ECO:0000256" key="15">
    <source>
        <dbReference type="ARBA" id="ARBA00058455"/>
    </source>
</evidence>
<dbReference type="Pfam" id="PF00109">
    <property type="entry name" value="ketoacyl-synt"/>
    <property type="match status" value="1"/>
</dbReference>
<dbReference type="InterPro" id="IPR001031">
    <property type="entry name" value="Thioesterase"/>
</dbReference>
<dbReference type="SUPFAM" id="SSF55048">
    <property type="entry name" value="Probable ACP-binding domain of malonyl-CoA ACP transacylase"/>
    <property type="match status" value="1"/>
</dbReference>
<feature type="domain" description="Carrier" evidence="21">
    <location>
        <begin position="929"/>
        <end position="1004"/>
    </location>
</feature>
<organism evidence="23">
    <name type="scientific">uncultured Desulfobacteraceae bacterium</name>
    <dbReference type="NCBI Taxonomy" id="218296"/>
    <lineage>
        <taxon>Bacteria</taxon>
        <taxon>Pseudomonadati</taxon>
        <taxon>Thermodesulfobacteriota</taxon>
        <taxon>Desulfobacteria</taxon>
        <taxon>Desulfobacterales</taxon>
        <taxon>Desulfobacteraceae</taxon>
        <taxon>environmental samples</taxon>
    </lineage>
</organism>
<keyword evidence="5" id="KW-0808">Transferase</keyword>
<evidence type="ECO:0000256" key="16">
    <source>
        <dbReference type="ARBA" id="ARBA00066974"/>
    </source>
</evidence>
<dbReference type="Gene3D" id="3.30.70.3290">
    <property type="match status" value="1"/>
</dbReference>
<dbReference type="InterPro" id="IPR020841">
    <property type="entry name" value="PKS_Beta-ketoAc_synthase_dom"/>
</dbReference>
<dbReference type="SMART" id="SM00825">
    <property type="entry name" value="PKS_KS"/>
    <property type="match status" value="1"/>
</dbReference>
<dbReference type="InterPro" id="IPR036736">
    <property type="entry name" value="ACP-like_sf"/>
</dbReference>
<dbReference type="SUPFAM" id="SSF52151">
    <property type="entry name" value="FabD/lysophospholipase-like"/>
    <property type="match status" value="1"/>
</dbReference>
<evidence type="ECO:0000256" key="7">
    <source>
        <dbReference type="ARBA" id="ARBA00022857"/>
    </source>
</evidence>
<evidence type="ECO:0000256" key="17">
    <source>
        <dbReference type="ARBA" id="ARBA00073623"/>
    </source>
</evidence>
<dbReference type="Gene3D" id="3.30.70.250">
    <property type="entry name" value="Malonyl-CoA ACP transacylase, ACP-binding"/>
    <property type="match status" value="1"/>
</dbReference>
<dbReference type="Pfam" id="PF22621">
    <property type="entry name" value="CurL-like_PKS_C"/>
    <property type="match status" value="1"/>
</dbReference>
<evidence type="ECO:0000256" key="1">
    <source>
        <dbReference type="ARBA" id="ARBA00001937"/>
    </source>
</evidence>
<protein>
    <recommendedName>
        <fullName evidence="17">Phenolphthiocerol/phthiocerol polyketide synthase subunit E</fullName>
        <ecNumber evidence="16">2.3.1.292</ecNumber>
    </recommendedName>
    <alternativeName>
        <fullName evidence="19">(Phenol)carboxyphthiodiolenone synthase subunit E</fullName>
    </alternativeName>
    <alternativeName>
        <fullName evidence="20">Beta-ketoacyl-acyl-carrier-protein synthase I</fullName>
    </alternativeName>
    <alternativeName>
        <fullName evidence="18">Phthiocerol synthesis polyketide synthase type I PpsE</fullName>
    </alternativeName>
</protein>
<dbReference type="InterPro" id="IPR014031">
    <property type="entry name" value="Ketoacyl_synth_C"/>
</dbReference>
<dbReference type="Pfam" id="PF00975">
    <property type="entry name" value="Thioesterase"/>
    <property type="match status" value="1"/>
</dbReference>
<dbReference type="InterPro" id="IPR001227">
    <property type="entry name" value="Ac_transferase_dom_sf"/>
</dbReference>
<evidence type="ECO:0000259" key="22">
    <source>
        <dbReference type="PROSITE" id="PS52004"/>
    </source>
</evidence>
<evidence type="ECO:0000256" key="18">
    <source>
        <dbReference type="ARBA" id="ARBA00075053"/>
    </source>
</evidence>
<dbReference type="SMART" id="SM00823">
    <property type="entry name" value="PKS_PP"/>
    <property type="match status" value="1"/>
</dbReference>
<feature type="domain" description="Ketosynthase family 3 (KS3)" evidence="22">
    <location>
        <begin position="10"/>
        <end position="442"/>
    </location>
</feature>
<evidence type="ECO:0000259" key="21">
    <source>
        <dbReference type="PROSITE" id="PS50075"/>
    </source>
</evidence>
<keyword evidence="10" id="KW-0511">Multifunctional enzyme</keyword>
<evidence type="ECO:0000256" key="4">
    <source>
        <dbReference type="ARBA" id="ARBA00022553"/>
    </source>
</evidence>
<keyword evidence="8" id="KW-0560">Oxidoreductase</keyword>
<evidence type="ECO:0000256" key="20">
    <source>
        <dbReference type="ARBA" id="ARBA00084020"/>
    </source>
</evidence>
<dbReference type="Gene3D" id="3.40.50.1820">
    <property type="entry name" value="alpha/beta hydrolase"/>
    <property type="match status" value="1"/>
</dbReference>
<dbReference type="InterPro" id="IPR016035">
    <property type="entry name" value="Acyl_Trfase/lysoPLipase"/>
</dbReference>
<dbReference type="InterPro" id="IPR029058">
    <property type="entry name" value="AB_hydrolase_fold"/>
</dbReference>
<proteinExistence type="predicted"/>
<dbReference type="Gene3D" id="3.40.47.10">
    <property type="match status" value="1"/>
</dbReference>
<dbReference type="Pfam" id="PF00550">
    <property type="entry name" value="PP-binding"/>
    <property type="match status" value="1"/>
</dbReference>
<dbReference type="InterPro" id="IPR020806">
    <property type="entry name" value="PKS_PP-bd"/>
</dbReference>
<comment type="cofactor">
    <cofactor evidence="1">
        <name>NADP(+)</name>
        <dbReference type="ChEBI" id="CHEBI:58349"/>
    </cofactor>
</comment>
<dbReference type="PROSITE" id="PS52004">
    <property type="entry name" value="KS3_2"/>
    <property type="match status" value="1"/>
</dbReference>
<comment type="catalytic activity">
    <reaction evidence="13">
        <text>docosanoyl-[(phenol)carboxyphthiodiolenone synthase] + 2 (S)-methylmalonyl-CoA + 3 malonyl-CoA + 5 NADPH + 10 H(+) = C34-carboxyphthiodiolenone-[(phenol)carboxyphthiodiolenone synthase] + 5 CO2 + 5 NADP(+) + 5 CoA + 2 H2O</text>
        <dbReference type="Rhea" id="RHEA:57752"/>
        <dbReference type="Rhea" id="RHEA-COMP:14987"/>
        <dbReference type="Rhea" id="RHEA-COMP:14988"/>
        <dbReference type="ChEBI" id="CHEBI:15377"/>
        <dbReference type="ChEBI" id="CHEBI:15378"/>
        <dbReference type="ChEBI" id="CHEBI:16526"/>
        <dbReference type="ChEBI" id="CHEBI:57287"/>
        <dbReference type="ChEBI" id="CHEBI:57327"/>
        <dbReference type="ChEBI" id="CHEBI:57384"/>
        <dbReference type="ChEBI" id="CHEBI:57783"/>
        <dbReference type="ChEBI" id="CHEBI:58349"/>
        <dbReference type="ChEBI" id="CHEBI:142237"/>
        <dbReference type="ChEBI" id="CHEBI:142238"/>
        <dbReference type="EC" id="2.3.1.292"/>
    </reaction>
</comment>
<dbReference type="PROSITE" id="PS50075">
    <property type="entry name" value="CARRIER"/>
    <property type="match status" value="1"/>
</dbReference>
<dbReference type="GO" id="GO:0016491">
    <property type="term" value="F:oxidoreductase activity"/>
    <property type="evidence" value="ECO:0007669"/>
    <property type="project" value="UniProtKB-KW"/>
</dbReference>
<evidence type="ECO:0000256" key="13">
    <source>
        <dbReference type="ARBA" id="ARBA00052119"/>
    </source>
</evidence>
<dbReference type="SUPFAM" id="SSF47336">
    <property type="entry name" value="ACP-like"/>
    <property type="match status" value="1"/>
</dbReference>
<dbReference type="FunFam" id="3.40.47.10:FF:000042">
    <property type="entry name" value="Polyketide synthase Pks13"/>
    <property type="match status" value="1"/>
</dbReference>
<reference evidence="23" key="1">
    <citation type="submission" date="2019-01" db="EMBL/GenBank/DDBJ databases">
        <authorList>
            <consortium name="Genoscope - CEA"/>
            <person name="William W."/>
        </authorList>
    </citation>
    <scope>NUCLEOTIDE SEQUENCE</scope>
    <source>
        <strain evidence="23">CR-1</strain>
    </source>
</reference>
<dbReference type="InterPro" id="IPR050091">
    <property type="entry name" value="PKS_NRPS_Biosynth_Enz"/>
</dbReference>
<comment type="function">
    <text evidence="15">Part of the PpsABCDE complex involved in the biosynthesis of the lipid core common to phthiocerols and phenolphthiocerols by successive additions of malonyl-CoA or methylmalonyl-CoA extender units. PpsA can accept as substrate the activated forms of either icosanoyl (C20), docosanoyl (C22) or lignoceroyl (C24) groups from FadD26, or a (4-hydroxyphenyl)-C17 or (4-hydroxyphenyl)-C19 fatty acyl from FadD29. PpsA initiates the biosynthesis and extends its substrate using a malonyl-CoA extender unit. The PpsB and PpsC proteins add the second and third malonyl-CoA extender units. PpsD adds an (R)-methylmalonyl unit and PpsE adds a second (R)-methylmalonyl unit. The incorporation of the methylmalonyl units results in formation of two branched methyl groups in the elongated product.</text>
</comment>
<dbReference type="CDD" id="cd00833">
    <property type="entry name" value="PKS"/>
    <property type="match status" value="1"/>
</dbReference>
<comment type="cofactor">
    <cofactor evidence="2">
        <name>pantetheine 4'-phosphate</name>
        <dbReference type="ChEBI" id="CHEBI:47942"/>
    </cofactor>
</comment>
<comment type="catalytic activity">
    <reaction evidence="12">
        <text>19-(4-hydroxyphenyl)nonadecanoyl-[(phenol)carboxyphthiodiolenone synthase] + 2 (S)-methylmalonyl-CoA + 3 malonyl-CoA + 5 NADPH + 10 H(+) = C37-(phenol)carboxyphthiodiolenone-[(phenol)carboxyphthiodiolenone synthase] + 5 CO2 + 5 NADP(+) + 5 CoA + 2 H2O</text>
        <dbReference type="Rhea" id="RHEA:57760"/>
        <dbReference type="Rhea" id="RHEA-COMP:14273"/>
        <dbReference type="Rhea" id="RHEA-COMP:14990"/>
        <dbReference type="ChEBI" id="CHEBI:15377"/>
        <dbReference type="ChEBI" id="CHEBI:15378"/>
        <dbReference type="ChEBI" id="CHEBI:16526"/>
        <dbReference type="ChEBI" id="CHEBI:57287"/>
        <dbReference type="ChEBI" id="CHEBI:57327"/>
        <dbReference type="ChEBI" id="CHEBI:57384"/>
        <dbReference type="ChEBI" id="CHEBI:57783"/>
        <dbReference type="ChEBI" id="CHEBI:58349"/>
        <dbReference type="ChEBI" id="CHEBI:133301"/>
        <dbReference type="ChEBI" id="CHEBI:142260"/>
        <dbReference type="EC" id="2.3.1.292"/>
    </reaction>
</comment>
<dbReference type="GO" id="GO:0006633">
    <property type="term" value="P:fatty acid biosynthetic process"/>
    <property type="evidence" value="ECO:0007669"/>
    <property type="project" value="TreeGrafter"/>
</dbReference>
<dbReference type="InterPro" id="IPR014030">
    <property type="entry name" value="Ketoacyl_synth_N"/>
</dbReference>
<sequence length="1284" mass="142802">MTEEERGDSQEAIAIVGMSGRFPGAENLDEFWQNLKNGVESITFFNDEDALAAGTDPKLLKNPKFVKAHGVLENIEMFDADFFDMTPRDATFLDPQHRLFLECAWEALENAGYNSETYPGRIGVFAGTSFSTYLLRNILPNKLVDFPTSDRLDMALTNHKDTMPMRVSFHMNLTGPSISLGTTCSTSLVAVHLAAQSLLTYQSDMAITGSSFLRVPPKEGYLYQEGMIYSPDGHIRTFDADSKGIVTGAGVGAVVMKRVDDAISDRDYIHAVIKGTAVNNDGSTKIGYTAPSISGQAEAISEAILMAGIDSSAITYIEAHGTGTELGDPVEVRALVKAFSRASVNGEKKKHFCGIGSVKSNIGHLNHAAGMAGLLKTVLALKHQSLPPTLNFRKPNPDIDFDNSPFYVNTTHKKWDTQGSPRRAGVNAFGIGGTNAHVVLEEAPTQKPSKETRPYKLITLSAKTDAALSALTDNLAGHLEKHPDANFADVAYTLQVGRRTFKHRQFLVCKDSADATAKIRSQNFGQTRAELNKSANQGVALMFPGQGAQHINMGSELYETEPVFREQIDICAKILAPQMDLDLRDILYPRKKEAREAARRLEQTAITQPALFVIEHALARLLMSWGIHPEAMIGHSIGEYVAACLAEVLSLEDALMLVAERGRMIQKLPGGAMLAVALSPEESAPFINEKLSMAVINGQSQCVISGRAEDVKNLRDSLKKKRIVCHLLSVSHAFHSDMMDPIINPFAERVEKTTLNPPRIPYLSNVTGAWITAEEATDPRYWSTHLRSTVCFDKGLGLLLRDDKRILLEAGPGRTLSVLARRHPDKQPDQIVMASMRHPSEKTQPDSAFLLTSLGKLWSAGVDIDWPKFHAHEERYRLPLPTYPFQKRRYWIDQPKPGHAEKKRTSLTPFAVPGDTEQKEKTNILSAKPPRNANEQKIAEIWENVLGVRQPGIHDEFFELGGDSLSASKLVAKLCQSFKINLSVKTFLSAPTIAESAKWITKSLENIPDEKQESLPSLVRLKKGSCPEKNVFLVHPIDGYVYLYKDLARHLHSEHDVYGFQSPYLEKETNAFVTIEDMAAYYIEIMKTHQPEGPYILGGFSFGGVIAFEMARRLRRSGQMPKLLFMIDTPAPGEIVFDLRDDLRILIFIMKYLFGLDIIKEALALDKLQKLDFEEQISHILKHAKNSERLDGAFGTPELRRILSVIKFNMKAMRKYSPAVYPGSFIYFRAKEPWEKGALLHPESFWVQHADKDVEIITVPGNHITMNQAPNMTKMVNKINKALN</sequence>
<dbReference type="InterPro" id="IPR009081">
    <property type="entry name" value="PP-bd_ACP"/>
</dbReference>
<evidence type="ECO:0000256" key="3">
    <source>
        <dbReference type="ARBA" id="ARBA00022450"/>
    </source>
</evidence>
<evidence type="ECO:0000256" key="9">
    <source>
        <dbReference type="ARBA" id="ARBA00023098"/>
    </source>
</evidence>
<evidence type="ECO:0000256" key="19">
    <source>
        <dbReference type="ARBA" id="ARBA00078169"/>
    </source>
</evidence>
<dbReference type="EC" id="2.3.1.292" evidence="16"/>
<comment type="catalytic activity">
    <reaction evidence="14">
        <text>icosanoyl-[(phenol)carboxyphthiodiolenone synthase] + 2 (S)-methylmalonyl-CoA + 3 malonyl-CoA + 5 NADPH + 10 H(+) = C32-carboxyphthiodiolenone-[(phenol)carboxyphthiodiolenone synthase] + 5 CO2 + 5 NADP(+) + 5 CoA + 2 H2O</text>
        <dbReference type="Rhea" id="RHEA:57748"/>
        <dbReference type="Rhea" id="RHEA-COMP:14985"/>
        <dbReference type="Rhea" id="RHEA-COMP:14986"/>
        <dbReference type="ChEBI" id="CHEBI:15377"/>
        <dbReference type="ChEBI" id="CHEBI:15378"/>
        <dbReference type="ChEBI" id="CHEBI:16526"/>
        <dbReference type="ChEBI" id="CHEBI:57287"/>
        <dbReference type="ChEBI" id="CHEBI:57327"/>
        <dbReference type="ChEBI" id="CHEBI:57384"/>
        <dbReference type="ChEBI" id="CHEBI:57783"/>
        <dbReference type="ChEBI" id="CHEBI:58349"/>
        <dbReference type="ChEBI" id="CHEBI:87848"/>
        <dbReference type="ChEBI" id="CHEBI:142236"/>
        <dbReference type="EC" id="2.3.1.292"/>
    </reaction>
</comment>
<keyword evidence="9" id="KW-0443">Lipid metabolism</keyword>
<dbReference type="GO" id="GO:0004312">
    <property type="term" value="F:fatty acid synthase activity"/>
    <property type="evidence" value="ECO:0007669"/>
    <property type="project" value="TreeGrafter"/>
</dbReference>
<dbReference type="GO" id="GO:0031177">
    <property type="term" value="F:phosphopantetheine binding"/>
    <property type="evidence" value="ECO:0007669"/>
    <property type="project" value="InterPro"/>
</dbReference>
<evidence type="ECO:0000256" key="6">
    <source>
        <dbReference type="ARBA" id="ARBA00022832"/>
    </source>
</evidence>
<dbReference type="InterPro" id="IPR014043">
    <property type="entry name" value="Acyl_transferase_dom"/>
</dbReference>
<name>A0A484HHS2_9BACT</name>
<dbReference type="Gene3D" id="1.10.1200.10">
    <property type="entry name" value="ACP-like"/>
    <property type="match status" value="1"/>
</dbReference>
<dbReference type="Pfam" id="PF02801">
    <property type="entry name" value="Ketoacyl-synt_C"/>
    <property type="match status" value="1"/>
</dbReference>
<keyword evidence="7" id="KW-0521">NADP</keyword>
<evidence type="ECO:0000256" key="8">
    <source>
        <dbReference type="ARBA" id="ARBA00023002"/>
    </source>
</evidence>
<evidence type="ECO:0000256" key="10">
    <source>
        <dbReference type="ARBA" id="ARBA00023268"/>
    </source>
</evidence>
<dbReference type="InterPro" id="IPR016036">
    <property type="entry name" value="Malonyl_transacylase_ACP-bd"/>
</dbReference>
<gene>
    <name evidence="23" type="ORF">EPICR_130029</name>
</gene>
<evidence type="ECO:0000256" key="14">
    <source>
        <dbReference type="ARBA" id="ARBA00052745"/>
    </source>
</evidence>
<keyword evidence="6" id="KW-0276">Fatty acid metabolism</keyword>